<dbReference type="Gene3D" id="3.90.220.20">
    <property type="entry name" value="DNA methylase specificity domains"/>
    <property type="match status" value="1"/>
</dbReference>
<evidence type="ECO:0000256" key="2">
    <source>
        <dbReference type="ARBA" id="ARBA00023125"/>
    </source>
</evidence>
<accession>A0A4R3MPU6</accession>
<comment type="caution">
    <text evidence="3">The sequence shown here is derived from an EMBL/GenBank/DDBJ whole genome shotgun (WGS) entry which is preliminary data.</text>
</comment>
<evidence type="ECO:0000313" key="4">
    <source>
        <dbReference type="Proteomes" id="UP000294650"/>
    </source>
</evidence>
<gene>
    <name evidence="3" type="ORF">EDD68_12823</name>
</gene>
<dbReference type="AlphaFoldDB" id="A0A4R3MPU6"/>
<dbReference type="CDD" id="cd16961">
    <property type="entry name" value="RMtype1_S_TRD-CR_like"/>
    <property type="match status" value="1"/>
</dbReference>
<dbReference type="Proteomes" id="UP000294650">
    <property type="component" value="Unassembled WGS sequence"/>
</dbReference>
<sequence length="194" mass="22954">MQLGEIAEIKTGLVLTRKKAKLESETKATYQLISLHNIHEDGMFNNKPFEDFRSNSVLDRKYFTEKGDILFRLTYPHTAVYIKEEYEGLLVPSSFGIIKIFSNLFHPQYIAWFLNRNYVKYLLKREQRGSVITSTNKNILKQLEIKGISLEKQRKIVQLLQLHQKEKQLYEKLMQEKNRMFNHITKIIIESQGD</sequence>
<dbReference type="PANTHER" id="PTHR30408">
    <property type="entry name" value="TYPE-1 RESTRICTION ENZYME ECOKI SPECIFICITY PROTEIN"/>
    <property type="match status" value="1"/>
</dbReference>
<protein>
    <recommendedName>
        <fullName evidence="5">Type I restriction modification DNA specificity protein</fullName>
    </recommendedName>
</protein>
<proteinExistence type="predicted"/>
<dbReference type="GO" id="GO:0003677">
    <property type="term" value="F:DNA binding"/>
    <property type="evidence" value="ECO:0007669"/>
    <property type="project" value="UniProtKB-KW"/>
</dbReference>
<dbReference type="SUPFAM" id="SSF116734">
    <property type="entry name" value="DNA methylase specificity domain"/>
    <property type="match status" value="1"/>
</dbReference>
<dbReference type="InterPro" id="IPR052021">
    <property type="entry name" value="Type-I_RS_S_subunit"/>
</dbReference>
<reference evidence="3 4" key="1">
    <citation type="submission" date="2019-03" db="EMBL/GenBank/DDBJ databases">
        <title>Genomic Encyclopedia of Type Strains, Phase IV (KMG-IV): sequencing the most valuable type-strain genomes for metagenomic binning, comparative biology and taxonomic classification.</title>
        <authorList>
            <person name="Goeker M."/>
        </authorList>
    </citation>
    <scope>NUCLEOTIDE SEQUENCE [LARGE SCALE GENOMIC DNA]</scope>
    <source>
        <strain evidence="3 4">DSM 25894</strain>
    </source>
</reference>
<evidence type="ECO:0000313" key="3">
    <source>
        <dbReference type="EMBL" id="TCT17575.1"/>
    </source>
</evidence>
<keyword evidence="1" id="KW-0680">Restriction system</keyword>
<keyword evidence="2" id="KW-0238">DNA-binding</keyword>
<organism evidence="3 4">
    <name type="scientific">Melghiribacillus thermohalophilus</name>
    <dbReference type="NCBI Taxonomy" id="1324956"/>
    <lineage>
        <taxon>Bacteria</taxon>
        <taxon>Bacillati</taxon>
        <taxon>Bacillota</taxon>
        <taxon>Bacilli</taxon>
        <taxon>Bacillales</taxon>
        <taxon>Bacillaceae</taxon>
        <taxon>Melghiribacillus</taxon>
    </lineage>
</organism>
<evidence type="ECO:0008006" key="5">
    <source>
        <dbReference type="Google" id="ProtNLM"/>
    </source>
</evidence>
<dbReference type="PANTHER" id="PTHR30408:SF12">
    <property type="entry name" value="TYPE I RESTRICTION ENZYME MJAVIII SPECIFICITY SUBUNIT"/>
    <property type="match status" value="1"/>
</dbReference>
<dbReference type="OrthoDB" id="5360691at2"/>
<keyword evidence="4" id="KW-1185">Reference proteome</keyword>
<name>A0A4R3MPU6_9BACI</name>
<dbReference type="GO" id="GO:0009307">
    <property type="term" value="P:DNA restriction-modification system"/>
    <property type="evidence" value="ECO:0007669"/>
    <property type="project" value="UniProtKB-KW"/>
</dbReference>
<dbReference type="RefSeq" id="WP_132372971.1">
    <property type="nucleotide sequence ID" value="NZ_SMAN01000028.1"/>
</dbReference>
<evidence type="ECO:0000256" key="1">
    <source>
        <dbReference type="ARBA" id="ARBA00022747"/>
    </source>
</evidence>
<dbReference type="InterPro" id="IPR044946">
    <property type="entry name" value="Restrct_endonuc_typeI_TRD_sf"/>
</dbReference>
<dbReference type="EMBL" id="SMAN01000028">
    <property type="protein sequence ID" value="TCT17575.1"/>
    <property type="molecule type" value="Genomic_DNA"/>
</dbReference>